<evidence type="ECO:0000256" key="4">
    <source>
        <dbReference type="ARBA" id="ARBA00023163"/>
    </source>
</evidence>
<evidence type="ECO:0000256" key="2">
    <source>
        <dbReference type="ARBA" id="ARBA00009430"/>
    </source>
</evidence>
<evidence type="ECO:0000256" key="6">
    <source>
        <dbReference type="SAM" id="MobiDB-lite"/>
    </source>
</evidence>
<evidence type="ECO:0000256" key="5">
    <source>
        <dbReference type="ARBA" id="ARBA00023242"/>
    </source>
</evidence>
<dbReference type="GO" id="GO:0005730">
    <property type="term" value="C:nucleolus"/>
    <property type="evidence" value="ECO:0007669"/>
    <property type="project" value="UniProtKB-SubCell"/>
</dbReference>
<dbReference type="STRING" id="1353952.A0A165GJL6"/>
<dbReference type="Pfam" id="PF06870">
    <property type="entry name" value="RNA_pol_I_A49"/>
    <property type="match status" value="1"/>
</dbReference>
<dbReference type="InterPro" id="IPR009668">
    <property type="entry name" value="RNA_pol-assoc_fac_A49-like"/>
</dbReference>
<organism evidence="7 8">
    <name type="scientific">Calocera cornea HHB12733</name>
    <dbReference type="NCBI Taxonomy" id="1353952"/>
    <lineage>
        <taxon>Eukaryota</taxon>
        <taxon>Fungi</taxon>
        <taxon>Dikarya</taxon>
        <taxon>Basidiomycota</taxon>
        <taxon>Agaricomycotina</taxon>
        <taxon>Dacrymycetes</taxon>
        <taxon>Dacrymycetales</taxon>
        <taxon>Dacrymycetaceae</taxon>
        <taxon>Calocera</taxon>
    </lineage>
</organism>
<comment type="subcellular location">
    <subcellularLocation>
        <location evidence="1">Nucleus</location>
        <location evidence="1">Nucleolus</location>
    </subcellularLocation>
</comment>
<dbReference type="FunCoup" id="A0A165GJL6">
    <property type="interactions" value="193"/>
</dbReference>
<feature type="region of interest" description="Disordered" evidence="6">
    <location>
        <begin position="184"/>
        <end position="204"/>
    </location>
</feature>
<keyword evidence="5" id="KW-0539">Nucleus</keyword>
<dbReference type="GO" id="GO:0000428">
    <property type="term" value="C:DNA-directed RNA polymerase complex"/>
    <property type="evidence" value="ECO:0007669"/>
    <property type="project" value="UniProtKB-KW"/>
</dbReference>
<accession>A0A165GJL6</accession>
<evidence type="ECO:0000256" key="3">
    <source>
        <dbReference type="ARBA" id="ARBA00022478"/>
    </source>
</evidence>
<comment type="similarity">
    <text evidence="2">Belongs to the eukaryotic RPA49/POLR1E RNA polymerase subunit family.</text>
</comment>
<evidence type="ECO:0000313" key="7">
    <source>
        <dbReference type="EMBL" id="KZT58152.1"/>
    </source>
</evidence>
<keyword evidence="3" id="KW-0240">DNA-directed RNA polymerase</keyword>
<proteinExistence type="inferred from homology"/>
<sequence length="415" mass="46530">MQKRQMVSIVNSTNAPENCGPIVASFPALVPSSSTTFNCYRHLEDHEPRATGFLSEKSILLGKNNGVNFISVNRDAAANSAGSFSEYLVAIHDRNIDKVVIRAAPLYILSREVNRLRQAPFGNGTATRRIQARNVLGQAFGSKRSRAAIQAAERNRVDVSAMNDIAQHLQDDININTRTLPDINESDAQDQSRPGPPPNLDAEEPAQVYSVSSIVPDSELRACPSRELLAAATENDRDRILPYSRSSWITQHLNFAIQQGKKSRQKLKLLFYISCMFGFRQATMSRGSEKVQERMSRIPPVIQEGLWARYSEASRLSQRNRVTSEMDVRLLAHMFVLILFVDDFAANIGMIASDLHLPVARVMKIFRAIGCKLETPNLTDRNRLGLPRDTPLDRRAFLRIPLDFPKPARGRVQRP</sequence>
<reference evidence="7 8" key="1">
    <citation type="journal article" date="2016" name="Mol. Biol. Evol.">
        <title>Comparative Genomics of Early-Diverging Mushroom-Forming Fungi Provides Insights into the Origins of Lignocellulose Decay Capabilities.</title>
        <authorList>
            <person name="Nagy L.G."/>
            <person name="Riley R."/>
            <person name="Tritt A."/>
            <person name="Adam C."/>
            <person name="Daum C."/>
            <person name="Floudas D."/>
            <person name="Sun H."/>
            <person name="Yadav J.S."/>
            <person name="Pangilinan J."/>
            <person name="Larsson K.H."/>
            <person name="Matsuura K."/>
            <person name="Barry K."/>
            <person name="Labutti K."/>
            <person name="Kuo R."/>
            <person name="Ohm R.A."/>
            <person name="Bhattacharya S.S."/>
            <person name="Shirouzu T."/>
            <person name="Yoshinaga Y."/>
            <person name="Martin F.M."/>
            <person name="Grigoriev I.V."/>
            <person name="Hibbett D.S."/>
        </authorList>
    </citation>
    <scope>NUCLEOTIDE SEQUENCE [LARGE SCALE GENOMIC DNA]</scope>
    <source>
        <strain evidence="7 8">HHB12733</strain>
    </source>
</reference>
<gene>
    <name evidence="7" type="ORF">CALCODRAFT_495229</name>
</gene>
<dbReference type="OrthoDB" id="532500at2759"/>
<dbReference type="GO" id="GO:0003677">
    <property type="term" value="F:DNA binding"/>
    <property type="evidence" value="ECO:0007669"/>
    <property type="project" value="InterPro"/>
</dbReference>
<dbReference type="Proteomes" id="UP000076842">
    <property type="component" value="Unassembled WGS sequence"/>
</dbReference>
<dbReference type="EMBL" id="KV423954">
    <property type="protein sequence ID" value="KZT58152.1"/>
    <property type="molecule type" value="Genomic_DNA"/>
</dbReference>
<dbReference type="InParanoid" id="A0A165GJL6"/>
<dbReference type="GO" id="GO:0006351">
    <property type="term" value="P:DNA-templated transcription"/>
    <property type="evidence" value="ECO:0007669"/>
    <property type="project" value="InterPro"/>
</dbReference>
<evidence type="ECO:0000313" key="8">
    <source>
        <dbReference type="Proteomes" id="UP000076842"/>
    </source>
</evidence>
<dbReference type="PANTHER" id="PTHR14440">
    <property type="entry name" value="DNA-DIRECTED RNA POLYMERASE I SUBUNIT RPA49"/>
    <property type="match status" value="1"/>
</dbReference>
<name>A0A165GJL6_9BASI</name>
<keyword evidence="8" id="KW-1185">Reference proteome</keyword>
<dbReference type="AlphaFoldDB" id="A0A165GJL6"/>
<keyword evidence="4" id="KW-0804">Transcription</keyword>
<evidence type="ECO:0000256" key="1">
    <source>
        <dbReference type="ARBA" id="ARBA00004604"/>
    </source>
</evidence>
<protein>
    <submittedName>
        <fullName evidence="7">RNA polymerase I associated factor, A49-like protein</fullName>
    </submittedName>
</protein>